<dbReference type="Gene3D" id="6.10.250.1050">
    <property type="match status" value="2"/>
</dbReference>
<reference evidence="3" key="1">
    <citation type="submission" date="2020-11" db="EMBL/GenBank/DDBJ databases">
        <authorList>
            <person name="Tran Van P."/>
        </authorList>
    </citation>
    <scope>NUCLEOTIDE SEQUENCE</scope>
</reference>
<feature type="compositionally biased region" description="Acidic residues" evidence="2">
    <location>
        <begin position="157"/>
        <end position="179"/>
    </location>
</feature>
<dbReference type="OrthoDB" id="551302at2759"/>
<protein>
    <recommendedName>
        <fullName evidence="5">Protein phosphatase inhibitor 2</fullName>
    </recommendedName>
</protein>
<feature type="compositionally biased region" description="Acidic residues" evidence="2">
    <location>
        <begin position="115"/>
        <end position="124"/>
    </location>
</feature>
<dbReference type="Pfam" id="PF04979">
    <property type="entry name" value="IPP-2"/>
    <property type="match status" value="1"/>
</dbReference>
<dbReference type="PANTHER" id="PTHR12398">
    <property type="entry name" value="PROTEIN PHOSPHATASE INHIBITOR"/>
    <property type="match status" value="1"/>
</dbReference>
<dbReference type="EMBL" id="OC936735">
    <property type="protein sequence ID" value="CAD7660950.1"/>
    <property type="molecule type" value="Genomic_DNA"/>
</dbReference>
<feature type="region of interest" description="Disordered" evidence="2">
    <location>
        <begin position="156"/>
        <end position="208"/>
    </location>
</feature>
<dbReference type="Proteomes" id="UP000728032">
    <property type="component" value="Unassembled WGS sequence"/>
</dbReference>
<dbReference type="AlphaFoldDB" id="A0A7R9QXV3"/>
<evidence type="ECO:0008006" key="5">
    <source>
        <dbReference type="Google" id="ProtNLM"/>
    </source>
</evidence>
<evidence type="ECO:0000313" key="3">
    <source>
        <dbReference type="EMBL" id="CAD7660950.1"/>
    </source>
</evidence>
<name>A0A7R9QXV3_9ACAR</name>
<proteinExistence type="inferred from homology"/>
<comment type="similarity">
    <text evidence="1">Belongs to the protein phosphatase inhibitor 2 family.</text>
</comment>
<keyword evidence="4" id="KW-1185">Reference proteome</keyword>
<organism evidence="3">
    <name type="scientific">Oppiella nova</name>
    <dbReference type="NCBI Taxonomy" id="334625"/>
    <lineage>
        <taxon>Eukaryota</taxon>
        <taxon>Metazoa</taxon>
        <taxon>Ecdysozoa</taxon>
        <taxon>Arthropoda</taxon>
        <taxon>Chelicerata</taxon>
        <taxon>Arachnida</taxon>
        <taxon>Acari</taxon>
        <taxon>Acariformes</taxon>
        <taxon>Sarcoptiformes</taxon>
        <taxon>Oribatida</taxon>
        <taxon>Brachypylina</taxon>
        <taxon>Oppioidea</taxon>
        <taxon>Oppiidae</taxon>
        <taxon>Oppiella</taxon>
    </lineage>
</organism>
<accession>A0A7R9QXV3</accession>
<dbReference type="GO" id="GO:0004864">
    <property type="term" value="F:protein phosphatase inhibitor activity"/>
    <property type="evidence" value="ECO:0007669"/>
    <property type="project" value="InterPro"/>
</dbReference>
<feature type="compositionally biased region" description="Polar residues" evidence="2">
    <location>
        <begin position="14"/>
        <end position="31"/>
    </location>
</feature>
<evidence type="ECO:0000256" key="1">
    <source>
        <dbReference type="ARBA" id="ARBA00005472"/>
    </source>
</evidence>
<gene>
    <name evidence="3" type="ORF">ONB1V03_LOCUS17512</name>
</gene>
<feature type="region of interest" description="Disordered" evidence="2">
    <location>
        <begin position="100"/>
        <end position="131"/>
    </location>
</feature>
<sequence>MENLQKKPSKGILKSSSSFEQQNECQTQPKPEQTADKDIKWDEMNILQTLHPADKDYGHMKIEEPKTPYNYYIDTTDGEAAAAQDLHSVDASTLAANIASRGSELPSVLRRGSSDEESDYESLTEEEKKKRREFEVKRKMHYNEFQAVKLARKLLEQDEEEDNEGIDEVREADDVDTADTEPQPQATDADDGEDQRNGDHMSSASHSK</sequence>
<dbReference type="PANTHER" id="PTHR12398:SF20">
    <property type="entry name" value="PROTEIN PHOSPHATASE 1 REGULATORY INHIBITOR SUBUNIT 2"/>
    <property type="match status" value="1"/>
</dbReference>
<dbReference type="EMBL" id="CAJPVJ010021910">
    <property type="protein sequence ID" value="CAG2178086.1"/>
    <property type="molecule type" value="Genomic_DNA"/>
</dbReference>
<evidence type="ECO:0000313" key="4">
    <source>
        <dbReference type="Proteomes" id="UP000728032"/>
    </source>
</evidence>
<feature type="region of interest" description="Disordered" evidence="2">
    <location>
        <begin position="1"/>
        <end position="40"/>
    </location>
</feature>
<dbReference type="GO" id="GO:0009966">
    <property type="term" value="P:regulation of signal transduction"/>
    <property type="evidence" value="ECO:0007669"/>
    <property type="project" value="InterPro"/>
</dbReference>
<dbReference type="InterPro" id="IPR007062">
    <property type="entry name" value="PPI-2"/>
</dbReference>
<evidence type="ECO:0000256" key="2">
    <source>
        <dbReference type="SAM" id="MobiDB-lite"/>
    </source>
</evidence>